<dbReference type="Gene3D" id="3.40.50.300">
    <property type="entry name" value="P-loop containing nucleotide triphosphate hydrolases"/>
    <property type="match status" value="1"/>
</dbReference>
<dbReference type="Proteomes" id="UP000199109">
    <property type="component" value="Unassembled WGS sequence"/>
</dbReference>
<proteinExistence type="predicted"/>
<dbReference type="InterPro" id="IPR038727">
    <property type="entry name" value="NadR/Ttd14_AAA_dom"/>
</dbReference>
<dbReference type="SUPFAM" id="SSF52540">
    <property type="entry name" value="P-loop containing nucleoside triphosphate hydrolases"/>
    <property type="match status" value="1"/>
</dbReference>
<keyword evidence="3" id="KW-1185">Reference proteome</keyword>
<reference evidence="2 3" key="1">
    <citation type="submission" date="2016-10" db="EMBL/GenBank/DDBJ databases">
        <authorList>
            <person name="de Groot N.N."/>
        </authorList>
    </citation>
    <scope>NUCLEOTIDE SEQUENCE [LARGE SCALE GENOMIC DNA]</scope>
    <source>
        <strain evidence="2 3">DSM 23421</strain>
    </source>
</reference>
<dbReference type="AlphaFoldDB" id="A0A1G7FBM0"/>
<dbReference type="Pfam" id="PF13521">
    <property type="entry name" value="AAA_28"/>
    <property type="match status" value="1"/>
</dbReference>
<dbReference type="OrthoDB" id="5638848at2"/>
<feature type="domain" description="NadR/Ttd14 AAA" evidence="1">
    <location>
        <begin position="64"/>
        <end position="235"/>
    </location>
</feature>
<evidence type="ECO:0000313" key="2">
    <source>
        <dbReference type="EMBL" id="SDE73271.1"/>
    </source>
</evidence>
<organism evidence="2 3">
    <name type="scientific">Pricia antarctica</name>
    <dbReference type="NCBI Taxonomy" id="641691"/>
    <lineage>
        <taxon>Bacteria</taxon>
        <taxon>Pseudomonadati</taxon>
        <taxon>Bacteroidota</taxon>
        <taxon>Flavobacteriia</taxon>
        <taxon>Flavobacteriales</taxon>
        <taxon>Flavobacteriaceae</taxon>
        <taxon>Pricia</taxon>
    </lineage>
</organism>
<dbReference type="InterPro" id="IPR027417">
    <property type="entry name" value="P-loop_NTPase"/>
</dbReference>
<evidence type="ECO:0000313" key="3">
    <source>
        <dbReference type="Proteomes" id="UP000199109"/>
    </source>
</evidence>
<dbReference type="STRING" id="641691.SAMN05421636_10746"/>
<name>A0A1G7FBM0_9FLAO</name>
<accession>A0A1G7FBM0</accession>
<protein>
    <submittedName>
        <fullName evidence="2">Predicted ATPase</fullName>
    </submittedName>
</protein>
<sequence length="246" mass="28479">MHQFEYTLVQRNLEEVDCYDLLGFYPYKLARSAYLQGGVRLISVQFVGNPYFCYGKNFLLNTKKIVITGGPSTGKTSVILELEKRGCFCIPELVRSLTVAEAAAKNMESIMVNPILSVKDPVEFNNKLLKGRIAQYRSVEKMEEKMVFFDRGIPDVHAYMTCFGQEYTDVFEHPAHNFRYDQVLLMPPWREIYATDAERFESYSTSERIFTALEKTYRNFGYEITLIPKGSVMERTDFILDLVNPK</sequence>
<evidence type="ECO:0000259" key="1">
    <source>
        <dbReference type="Pfam" id="PF13521"/>
    </source>
</evidence>
<gene>
    <name evidence="2" type="ORF">SAMN05421636_10746</name>
</gene>
<dbReference type="EMBL" id="FNAO01000007">
    <property type="protein sequence ID" value="SDE73271.1"/>
    <property type="molecule type" value="Genomic_DNA"/>
</dbReference>